<gene>
    <name evidence="2" type="ORF">BDY17DRAFT_10873</name>
</gene>
<protein>
    <submittedName>
        <fullName evidence="2">Lipocalin-like domain-containing protein</fullName>
    </submittedName>
</protein>
<keyword evidence="3" id="KW-1185">Reference proteome</keyword>
<dbReference type="GeneID" id="54470177"/>
<dbReference type="AlphaFoldDB" id="A0A6A6Q617"/>
<dbReference type="RefSeq" id="XP_033593975.1">
    <property type="nucleotide sequence ID" value="XM_033729175.1"/>
</dbReference>
<reference evidence="2" key="1">
    <citation type="journal article" date="2020" name="Stud. Mycol.">
        <title>101 Dothideomycetes genomes: a test case for predicting lifestyles and emergence of pathogens.</title>
        <authorList>
            <person name="Haridas S."/>
            <person name="Albert R."/>
            <person name="Binder M."/>
            <person name="Bloem J."/>
            <person name="Labutti K."/>
            <person name="Salamov A."/>
            <person name="Andreopoulos B."/>
            <person name="Baker S."/>
            <person name="Barry K."/>
            <person name="Bills G."/>
            <person name="Bluhm B."/>
            <person name="Cannon C."/>
            <person name="Castanera R."/>
            <person name="Culley D."/>
            <person name="Daum C."/>
            <person name="Ezra D."/>
            <person name="Gonzalez J."/>
            <person name="Henrissat B."/>
            <person name="Kuo A."/>
            <person name="Liang C."/>
            <person name="Lipzen A."/>
            <person name="Lutzoni F."/>
            <person name="Magnuson J."/>
            <person name="Mondo S."/>
            <person name="Nolan M."/>
            <person name="Ohm R."/>
            <person name="Pangilinan J."/>
            <person name="Park H.-J."/>
            <person name="Ramirez L."/>
            <person name="Alfaro M."/>
            <person name="Sun H."/>
            <person name="Tritt A."/>
            <person name="Yoshinaga Y."/>
            <person name="Zwiers L.-H."/>
            <person name="Turgeon B."/>
            <person name="Goodwin S."/>
            <person name="Spatafora J."/>
            <person name="Crous P."/>
            <person name="Grigoriev I."/>
        </authorList>
    </citation>
    <scope>NUCLEOTIDE SEQUENCE</scope>
    <source>
        <strain evidence="2">CBS 113389</strain>
    </source>
</reference>
<evidence type="ECO:0000313" key="3">
    <source>
        <dbReference type="Proteomes" id="UP000799767"/>
    </source>
</evidence>
<proteinExistence type="predicted"/>
<dbReference type="Pfam" id="PF13924">
    <property type="entry name" value="Lipocalin_5"/>
    <property type="match status" value="1"/>
</dbReference>
<evidence type="ECO:0000313" key="2">
    <source>
        <dbReference type="EMBL" id="KAF2487406.1"/>
    </source>
</evidence>
<evidence type="ECO:0000259" key="1">
    <source>
        <dbReference type="Pfam" id="PF13924"/>
    </source>
</evidence>
<dbReference type="InterPro" id="IPR024311">
    <property type="entry name" value="Lipocalin-like"/>
</dbReference>
<organism evidence="2 3">
    <name type="scientific">Neohortaea acidophila</name>
    <dbReference type="NCBI Taxonomy" id="245834"/>
    <lineage>
        <taxon>Eukaryota</taxon>
        <taxon>Fungi</taxon>
        <taxon>Dikarya</taxon>
        <taxon>Ascomycota</taxon>
        <taxon>Pezizomycotina</taxon>
        <taxon>Dothideomycetes</taxon>
        <taxon>Dothideomycetidae</taxon>
        <taxon>Mycosphaerellales</taxon>
        <taxon>Teratosphaeriaceae</taxon>
        <taxon>Neohortaea</taxon>
    </lineage>
</organism>
<dbReference type="Proteomes" id="UP000799767">
    <property type="component" value="Unassembled WGS sequence"/>
</dbReference>
<accession>A0A6A6Q617</accession>
<sequence>MSAKSSLRHQLVGAWELVSYAVYSEESASTVLHPLGEDARGIIMYTPDGYMSAQLQRPGQKNFAGTFPTDGSQSELAESAERYIGYTGAYYLDESGEKPLLQHHFSVSSFPNWLGDTQKRVLQFEGDLLILSLDAPMELKGGRWNPILKWRRMTDNQAPAK</sequence>
<feature type="domain" description="Lipocalin-like" evidence="1">
    <location>
        <begin position="12"/>
        <end position="152"/>
    </location>
</feature>
<dbReference type="OrthoDB" id="3904217at2759"/>
<dbReference type="EMBL" id="MU001631">
    <property type="protein sequence ID" value="KAF2487406.1"/>
    <property type="molecule type" value="Genomic_DNA"/>
</dbReference>
<name>A0A6A6Q617_9PEZI</name>